<name>A0AAW2UUY7_9LAMI</name>
<dbReference type="GO" id="GO:0003676">
    <property type="term" value="F:nucleic acid binding"/>
    <property type="evidence" value="ECO:0007669"/>
    <property type="project" value="InterPro"/>
</dbReference>
<dbReference type="PANTHER" id="PTHR48475">
    <property type="entry name" value="RIBONUCLEASE H"/>
    <property type="match status" value="1"/>
</dbReference>
<reference evidence="1" key="2">
    <citation type="journal article" date="2024" name="Plant">
        <title>Genomic evolution and insights into agronomic trait innovations of Sesamum species.</title>
        <authorList>
            <person name="Miao H."/>
            <person name="Wang L."/>
            <person name="Qu L."/>
            <person name="Liu H."/>
            <person name="Sun Y."/>
            <person name="Le M."/>
            <person name="Wang Q."/>
            <person name="Wei S."/>
            <person name="Zheng Y."/>
            <person name="Lin W."/>
            <person name="Duan Y."/>
            <person name="Cao H."/>
            <person name="Xiong S."/>
            <person name="Wang X."/>
            <person name="Wei L."/>
            <person name="Li C."/>
            <person name="Ma Q."/>
            <person name="Ju M."/>
            <person name="Zhao R."/>
            <person name="Li G."/>
            <person name="Mu C."/>
            <person name="Tian Q."/>
            <person name="Mei H."/>
            <person name="Zhang T."/>
            <person name="Gao T."/>
            <person name="Zhang H."/>
        </authorList>
    </citation>
    <scope>NUCLEOTIDE SEQUENCE</scope>
    <source>
        <strain evidence="1">KEN1</strain>
    </source>
</reference>
<proteinExistence type="predicted"/>
<protein>
    <recommendedName>
        <fullName evidence="2">Transposase</fullName>
    </recommendedName>
</protein>
<accession>A0AAW2UUY7</accession>
<reference evidence="1" key="1">
    <citation type="submission" date="2020-06" db="EMBL/GenBank/DDBJ databases">
        <authorList>
            <person name="Li T."/>
            <person name="Hu X."/>
            <person name="Zhang T."/>
            <person name="Song X."/>
            <person name="Zhang H."/>
            <person name="Dai N."/>
            <person name="Sheng W."/>
            <person name="Hou X."/>
            <person name="Wei L."/>
        </authorList>
    </citation>
    <scope>NUCLEOTIDE SEQUENCE</scope>
    <source>
        <strain evidence="1">KEN1</strain>
        <tissue evidence="1">Leaf</tissue>
    </source>
</reference>
<dbReference type="InterPro" id="IPR012337">
    <property type="entry name" value="RNaseH-like_sf"/>
</dbReference>
<dbReference type="AlphaFoldDB" id="A0AAW2UUY7"/>
<evidence type="ECO:0000313" key="1">
    <source>
        <dbReference type="EMBL" id="KAL0420673.1"/>
    </source>
</evidence>
<organism evidence="1">
    <name type="scientific">Sesamum latifolium</name>
    <dbReference type="NCBI Taxonomy" id="2727402"/>
    <lineage>
        <taxon>Eukaryota</taxon>
        <taxon>Viridiplantae</taxon>
        <taxon>Streptophyta</taxon>
        <taxon>Embryophyta</taxon>
        <taxon>Tracheophyta</taxon>
        <taxon>Spermatophyta</taxon>
        <taxon>Magnoliopsida</taxon>
        <taxon>eudicotyledons</taxon>
        <taxon>Gunneridae</taxon>
        <taxon>Pentapetalae</taxon>
        <taxon>asterids</taxon>
        <taxon>lamiids</taxon>
        <taxon>Lamiales</taxon>
        <taxon>Pedaliaceae</taxon>
        <taxon>Sesamum</taxon>
    </lineage>
</organism>
<dbReference type="Gene3D" id="3.30.420.10">
    <property type="entry name" value="Ribonuclease H-like superfamily/Ribonuclease H"/>
    <property type="match status" value="1"/>
</dbReference>
<comment type="caution">
    <text evidence="1">The sequence shown here is derived from an EMBL/GenBank/DDBJ whole genome shotgun (WGS) entry which is preliminary data.</text>
</comment>
<evidence type="ECO:0008006" key="2">
    <source>
        <dbReference type="Google" id="ProtNLM"/>
    </source>
</evidence>
<dbReference type="PANTHER" id="PTHR48475:SF1">
    <property type="entry name" value="RNASE H TYPE-1 DOMAIN-CONTAINING PROTEIN"/>
    <property type="match status" value="1"/>
</dbReference>
<dbReference type="SUPFAM" id="SSF53098">
    <property type="entry name" value="Ribonuclease H-like"/>
    <property type="match status" value="1"/>
</dbReference>
<dbReference type="EMBL" id="JACGWN010000011">
    <property type="protein sequence ID" value="KAL0420673.1"/>
    <property type="molecule type" value="Genomic_DNA"/>
</dbReference>
<dbReference type="InterPro" id="IPR036397">
    <property type="entry name" value="RNaseH_sf"/>
</dbReference>
<gene>
    <name evidence="1" type="ORF">Slati_3090200</name>
</gene>
<sequence>MRRNASLANYTPTSYHQPPEPLLLRWPHGRLMRGDLMSWGPSLLSHLPDTSTFAATDYFSKWLKQFHSKRLCAQFWLQATYNSSMLYNAVANGLAEAFNKTLCNLLNKGKCQSRRETGHEKIGEALWAYRTLHRTGTQATPYCPWSVLRLYFL</sequence>